<feature type="compositionally biased region" description="Basic and acidic residues" evidence="1">
    <location>
        <begin position="28"/>
        <end position="41"/>
    </location>
</feature>
<comment type="caution">
    <text evidence="2">The sequence shown here is derived from an EMBL/GenBank/DDBJ whole genome shotgun (WGS) entry which is preliminary data.</text>
</comment>
<dbReference type="AlphaFoldDB" id="A0A1R1YKD1"/>
<protein>
    <submittedName>
        <fullName evidence="2">Uncharacterized protein</fullName>
    </submittedName>
</protein>
<accession>A0A1R1YKD1</accession>
<proteinExistence type="predicted"/>
<evidence type="ECO:0000256" key="1">
    <source>
        <dbReference type="SAM" id="MobiDB-lite"/>
    </source>
</evidence>
<sequence>MLRRQGRKALMKEDASLISKRRPPTRSRSSEAKPHVEEQNFKTETQNPNCRMILPRSAIQTISEIDGLEKKSSAQF</sequence>
<reference evidence="3" key="1">
    <citation type="submission" date="2017-01" db="EMBL/GenBank/DDBJ databases">
        <authorList>
            <person name="Wang Y."/>
            <person name="White M."/>
            <person name="Kvist S."/>
            <person name="Moncalvo J.-M."/>
        </authorList>
    </citation>
    <scope>NUCLEOTIDE SEQUENCE [LARGE SCALE GENOMIC DNA]</scope>
    <source>
        <strain evidence="3">ID-206-W2</strain>
    </source>
</reference>
<evidence type="ECO:0000313" key="2">
    <source>
        <dbReference type="EMBL" id="OMJ27362.1"/>
    </source>
</evidence>
<keyword evidence="3" id="KW-1185">Reference proteome</keyword>
<evidence type="ECO:0000313" key="3">
    <source>
        <dbReference type="Proteomes" id="UP000187429"/>
    </source>
</evidence>
<dbReference type="Proteomes" id="UP000187429">
    <property type="component" value="Unassembled WGS sequence"/>
</dbReference>
<name>A0A1R1YKD1_9FUNG</name>
<dbReference type="EMBL" id="LSSM01001051">
    <property type="protein sequence ID" value="OMJ27362.1"/>
    <property type="molecule type" value="Genomic_DNA"/>
</dbReference>
<organism evidence="2 3">
    <name type="scientific">Smittium culicis</name>
    <dbReference type="NCBI Taxonomy" id="133412"/>
    <lineage>
        <taxon>Eukaryota</taxon>
        <taxon>Fungi</taxon>
        <taxon>Fungi incertae sedis</taxon>
        <taxon>Zoopagomycota</taxon>
        <taxon>Kickxellomycotina</taxon>
        <taxon>Harpellomycetes</taxon>
        <taxon>Harpellales</taxon>
        <taxon>Legeriomycetaceae</taxon>
        <taxon>Smittium</taxon>
    </lineage>
</organism>
<feature type="region of interest" description="Disordered" evidence="1">
    <location>
        <begin position="1"/>
        <end position="48"/>
    </location>
</feature>
<gene>
    <name evidence="2" type="ORF">AYI69_g3203</name>
</gene>